<proteinExistence type="predicted"/>
<reference evidence="1 2" key="1">
    <citation type="submission" date="2019-03" db="EMBL/GenBank/DDBJ databases">
        <title>Freshwater and sediment microbial communities from various areas in North America, analyzing microbe dynamics in response to fracking.</title>
        <authorList>
            <person name="Lamendella R."/>
        </authorList>
    </citation>
    <scope>NUCLEOTIDE SEQUENCE [LARGE SCALE GENOMIC DNA]</scope>
    <source>
        <strain evidence="1 2">114D</strain>
    </source>
</reference>
<evidence type="ECO:0000313" key="1">
    <source>
        <dbReference type="EMBL" id="TDO01423.1"/>
    </source>
</evidence>
<name>A0A4R6H0D2_9BACT</name>
<sequence length="83" mass="9970">MTPELDIELLTRNIANLVKDEVRKQTSPKTKREEPEARTKLRRVIRTMMNAKFETLCEKYADELKFIQDRDPEWVPDNNFFDL</sequence>
<comment type="caution">
    <text evidence="1">The sequence shown here is derived from an EMBL/GenBank/DDBJ whole genome shotgun (WGS) entry which is preliminary data.</text>
</comment>
<protein>
    <submittedName>
        <fullName evidence="1">Uncharacterized protein</fullName>
    </submittedName>
</protein>
<dbReference type="EMBL" id="SNWI01000005">
    <property type="protein sequence ID" value="TDO01423.1"/>
    <property type="molecule type" value="Genomic_DNA"/>
</dbReference>
<evidence type="ECO:0000313" key="2">
    <source>
        <dbReference type="Proteomes" id="UP000294848"/>
    </source>
</evidence>
<accession>A0A4R6H0D2</accession>
<organism evidence="1 2">
    <name type="scientific">Sunxiuqinia elliptica</name>
    <dbReference type="NCBI Taxonomy" id="655355"/>
    <lineage>
        <taxon>Bacteria</taxon>
        <taxon>Pseudomonadati</taxon>
        <taxon>Bacteroidota</taxon>
        <taxon>Bacteroidia</taxon>
        <taxon>Marinilabiliales</taxon>
        <taxon>Prolixibacteraceae</taxon>
        <taxon>Sunxiuqinia</taxon>
    </lineage>
</organism>
<dbReference type="AlphaFoldDB" id="A0A4R6H0D2"/>
<dbReference type="RefSeq" id="WP_133465324.1">
    <property type="nucleotide sequence ID" value="NZ_SNWI01000005.1"/>
</dbReference>
<gene>
    <name evidence="1" type="ORF">DET52_105282</name>
</gene>
<dbReference type="Proteomes" id="UP000294848">
    <property type="component" value="Unassembled WGS sequence"/>
</dbReference>